<evidence type="ECO:0000256" key="1">
    <source>
        <dbReference type="ARBA" id="ARBA00022679"/>
    </source>
</evidence>
<proteinExistence type="predicted"/>
<dbReference type="CDD" id="cd23810">
    <property type="entry name" value="UBCc_BIRC6"/>
    <property type="match status" value="1"/>
</dbReference>
<dbReference type="InterPro" id="IPR000608">
    <property type="entry name" value="UBC"/>
</dbReference>
<dbReference type="SUPFAM" id="SSF54495">
    <property type="entry name" value="UBC-like"/>
    <property type="match status" value="1"/>
</dbReference>
<dbReference type="Gene3D" id="3.10.110.10">
    <property type="entry name" value="Ubiquitin Conjugating Enzyme"/>
    <property type="match status" value="1"/>
</dbReference>
<evidence type="ECO:0000256" key="2">
    <source>
        <dbReference type="ARBA" id="ARBA00022786"/>
    </source>
</evidence>
<organism evidence="5 6">
    <name type="scientific">Heterodera schachtii</name>
    <name type="common">Sugarbeet cyst nematode worm</name>
    <name type="synonym">Tylenchus schachtii</name>
    <dbReference type="NCBI Taxonomy" id="97005"/>
    <lineage>
        <taxon>Eukaryota</taxon>
        <taxon>Metazoa</taxon>
        <taxon>Ecdysozoa</taxon>
        <taxon>Nematoda</taxon>
        <taxon>Chromadorea</taxon>
        <taxon>Rhabditida</taxon>
        <taxon>Tylenchina</taxon>
        <taxon>Tylenchomorpha</taxon>
        <taxon>Tylenchoidea</taxon>
        <taxon>Heteroderidae</taxon>
        <taxon>Heteroderinae</taxon>
        <taxon>Heterodera</taxon>
    </lineage>
</organism>
<dbReference type="InterPro" id="IPR016135">
    <property type="entry name" value="UBQ-conjugating_enzyme/RWD"/>
</dbReference>
<dbReference type="EMBL" id="JBICCN010000056">
    <property type="protein sequence ID" value="KAL3097056.1"/>
    <property type="molecule type" value="Genomic_DNA"/>
</dbReference>
<feature type="region of interest" description="Disordered" evidence="3">
    <location>
        <begin position="212"/>
        <end position="287"/>
    </location>
</feature>
<sequence length="909" mass="100862">MPMPSFPSASSPCTSSSSSSSRSVDEHPLQSSSSSPLSSPFSATVPSTPFKQSTFGTSNKLTTKGQSAKKEVPLAKDKKAFAGGAEKERQLDEQSEFCGIFCPRSFGRAIGKFLDFVMGSAHSSANPSPSVSSCSSPTHFREKHTPDSLEDKIELIFELLEKKPTRLGYSIQWAVQLLTNATEVEKLEMLRCRVLSRICALITRYSNVEVAVPPGTPKARSLSVSRADLENVGSEAERNTEEGDDQQQQQQKSGSDRRARKTEDGSMKRADSAGSTRKKEGIGYGTGSTKSRWNIARTVEERSLHEQHLIGLLSALVAFLWGSQLSDRLTDWEMAQAHKGGDRRRSNTALLLEKMPAHLLDEAVARQISASAVFPLINAHLSNDSVLDISQHMPFFQILLELCAALASVPALLTKIVLPQDAHGKSIAKQLIPQFRNNLNNYPTLMSGISEADVSFMDFIRKVNDYSEVIIRLARQFERQIPAEKRVKTSHSHRHFTRIGADRVRRLRNAAATVPSSTGPSSAVCSAIASPQADGVGSQLSSPSAQSLVFFGNFDVSATVSVVARQRSVATATQKQRTAAARRLSTQQLAELDGQSPSEQYREVLRELQMSTYRLLNDAGKPVHGFSFKRELRSVNPFSSSNKDRTKRIAKELASMHNSLPLNVSNAIFVCMDETRCDILKVLVTGPDDTPYENGLFEFDVFFPSNYPQQPPKCSFLTTGAGKVRFNPNLYNDGKICLSILGTWEGRPEEKWNPLCSLLQVLISIQGLIFVRHPYFNEPGFEKLQGTSRGDELSRKYNLCIENATLNYAIYEQWKNGPPYFTDVIRRHFWLKRHAVIRQAERWLKEVTENVRNSGKTQLPDTDGMADGVLSSQSLQRQTVRKLLEEFRKMENPLMEAEAEEAQEGGGEA</sequence>
<evidence type="ECO:0000313" key="5">
    <source>
        <dbReference type="EMBL" id="KAL3097056.1"/>
    </source>
</evidence>
<feature type="region of interest" description="Disordered" evidence="3">
    <location>
        <begin position="1"/>
        <end position="71"/>
    </location>
</feature>
<dbReference type="Pfam" id="PF00179">
    <property type="entry name" value="UQ_con"/>
    <property type="match status" value="1"/>
</dbReference>
<dbReference type="GO" id="GO:0016740">
    <property type="term" value="F:transferase activity"/>
    <property type="evidence" value="ECO:0007669"/>
    <property type="project" value="UniProtKB-KW"/>
</dbReference>
<dbReference type="AlphaFoldDB" id="A0ABD2K2E3"/>
<reference evidence="5 6" key="1">
    <citation type="submission" date="2024-10" db="EMBL/GenBank/DDBJ databases">
        <authorList>
            <person name="Kim D."/>
        </authorList>
    </citation>
    <scope>NUCLEOTIDE SEQUENCE [LARGE SCALE GENOMIC DNA]</scope>
    <source>
        <strain evidence="5">Taebaek</strain>
    </source>
</reference>
<feature type="compositionally biased region" description="Basic and acidic residues" evidence="3">
    <location>
        <begin position="254"/>
        <end position="281"/>
    </location>
</feature>
<keyword evidence="1" id="KW-0808">Transferase</keyword>
<feature type="compositionally biased region" description="Low complexity" evidence="3">
    <location>
        <begin position="1"/>
        <end position="22"/>
    </location>
</feature>
<keyword evidence="6" id="KW-1185">Reference proteome</keyword>
<name>A0ABD2K2E3_HETSC</name>
<feature type="compositionally biased region" description="Polar residues" evidence="3">
    <location>
        <begin position="44"/>
        <end position="66"/>
    </location>
</feature>
<feature type="compositionally biased region" description="Low complexity" evidence="3">
    <location>
        <begin position="29"/>
        <end position="42"/>
    </location>
</feature>
<evidence type="ECO:0000256" key="3">
    <source>
        <dbReference type="SAM" id="MobiDB-lite"/>
    </source>
</evidence>
<dbReference type="SMART" id="SM00212">
    <property type="entry name" value="UBCc"/>
    <property type="match status" value="1"/>
</dbReference>
<evidence type="ECO:0000259" key="4">
    <source>
        <dbReference type="PROSITE" id="PS50127"/>
    </source>
</evidence>
<feature type="domain" description="UBC core" evidence="4">
    <location>
        <begin position="644"/>
        <end position="810"/>
    </location>
</feature>
<evidence type="ECO:0000313" key="6">
    <source>
        <dbReference type="Proteomes" id="UP001620645"/>
    </source>
</evidence>
<protein>
    <recommendedName>
        <fullName evidence="4">UBC core domain-containing protein</fullName>
    </recommendedName>
</protein>
<feature type="compositionally biased region" description="Low complexity" evidence="3">
    <location>
        <begin position="124"/>
        <end position="137"/>
    </location>
</feature>
<feature type="region of interest" description="Disordered" evidence="3">
    <location>
        <begin position="124"/>
        <end position="146"/>
    </location>
</feature>
<dbReference type="PANTHER" id="PTHR46116:SF39">
    <property type="entry name" value="BACULOVIRAL IAP REPEAT-CONTAINING PROTEIN 6"/>
    <property type="match status" value="1"/>
</dbReference>
<accession>A0ABD2K2E3</accession>
<dbReference type="PROSITE" id="PS50127">
    <property type="entry name" value="UBC_2"/>
    <property type="match status" value="1"/>
</dbReference>
<gene>
    <name evidence="5" type="ORF">niasHS_002772</name>
</gene>
<dbReference type="PANTHER" id="PTHR46116">
    <property type="entry name" value="(E3-INDEPENDENT) E2 UBIQUITIN-CONJUGATING ENZYME"/>
    <property type="match status" value="1"/>
</dbReference>
<keyword evidence="2" id="KW-0833">Ubl conjugation pathway</keyword>
<dbReference type="Proteomes" id="UP001620645">
    <property type="component" value="Unassembled WGS sequence"/>
</dbReference>
<comment type="caution">
    <text evidence="5">The sequence shown here is derived from an EMBL/GenBank/DDBJ whole genome shotgun (WGS) entry which is preliminary data.</text>
</comment>